<accession>A7ILP9</accession>
<dbReference type="AlphaFoldDB" id="A7ILP9"/>
<dbReference type="STRING" id="78245.Xaut_3716"/>
<dbReference type="EMBL" id="CP000781">
    <property type="protein sequence ID" value="ABS68942.1"/>
    <property type="molecule type" value="Genomic_DNA"/>
</dbReference>
<dbReference type="eggNOG" id="ENOG502ZT41">
    <property type="taxonomic scope" value="Bacteria"/>
</dbReference>
<dbReference type="KEGG" id="xau:Xaut_3716"/>
<evidence type="ECO:0000313" key="2">
    <source>
        <dbReference type="Proteomes" id="UP000002417"/>
    </source>
</evidence>
<dbReference type="Proteomes" id="UP000002417">
    <property type="component" value="Chromosome"/>
</dbReference>
<evidence type="ECO:0008006" key="3">
    <source>
        <dbReference type="Google" id="ProtNLM"/>
    </source>
</evidence>
<evidence type="ECO:0000313" key="1">
    <source>
        <dbReference type="EMBL" id="ABS68942.1"/>
    </source>
</evidence>
<reference evidence="1 2" key="1">
    <citation type="submission" date="2007-07" db="EMBL/GenBank/DDBJ databases">
        <title>Complete sequence of chromosome of Xanthobacter autotrophicus Py2.</title>
        <authorList>
            <consortium name="US DOE Joint Genome Institute"/>
            <person name="Copeland A."/>
            <person name="Lucas S."/>
            <person name="Lapidus A."/>
            <person name="Barry K."/>
            <person name="Glavina del Rio T."/>
            <person name="Hammon N."/>
            <person name="Israni S."/>
            <person name="Dalin E."/>
            <person name="Tice H."/>
            <person name="Pitluck S."/>
            <person name="Sims D."/>
            <person name="Brettin T."/>
            <person name="Bruce D."/>
            <person name="Detter J.C."/>
            <person name="Han C."/>
            <person name="Tapia R."/>
            <person name="Brainard J."/>
            <person name="Schmutz J."/>
            <person name="Larimer F."/>
            <person name="Land M."/>
            <person name="Hauser L."/>
            <person name="Kyrpides N."/>
            <person name="Kim E."/>
            <person name="Ensigns S.A."/>
            <person name="Richardson P."/>
        </authorList>
    </citation>
    <scope>NUCLEOTIDE SEQUENCE [LARGE SCALE GENOMIC DNA]</scope>
    <source>
        <strain evidence="2">ATCC BAA-1158 / Py2</strain>
    </source>
</reference>
<dbReference type="Gene3D" id="4.10.410.40">
    <property type="match status" value="1"/>
</dbReference>
<gene>
    <name evidence="1" type="ordered locus">Xaut_3716</name>
</gene>
<dbReference type="OrthoDB" id="6976379at2"/>
<proteinExistence type="predicted"/>
<protein>
    <recommendedName>
        <fullName evidence="3">Phage tail protein</fullName>
    </recommendedName>
</protein>
<dbReference type="HOGENOM" id="CLU_136204_1_0_5"/>
<keyword evidence="2" id="KW-1185">Reference proteome</keyword>
<sequence length="163" mass="16816">MSIYGISGSKIYIGGAKEPANGADMIATDFTSQTWTEITPVESIGALGDSAEVSSFNAIGIGRTLKRKGVANAGSMQVVMGCDYADAGQLALRAAAIAKGAYAFKIEFADKPATGASPKNSLRYFTALVMSASEQLDDANGTLKLNSTLEINSNVVVVHASAT</sequence>
<name>A7ILP9_XANP2</name>
<organism evidence="1 2">
    <name type="scientific">Xanthobacter autotrophicus (strain ATCC BAA-1158 / Py2)</name>
    <dbReference type="NCBI Taxonomy" id="78245"/>
    <lineage>
        <taxon>Bacteria</taxon>
        <taxon>Pseudomonadati</taxon>
        <taxon>Pseudomonadota</taxon>
        <taxon>Alphaproteobacteria</taxon>
        <taxon>Hyphomicrobiales</taxon>
        <taxon>Xanthobacteraceae</taxon>
        <taxon>Xanthobacter</taxon>
    </lineage>
</organism>